<dbReference type="EMBL" id="CP035107">
    <property type="protein sequence ID" value="QAR31119.1"/>
    <property type="molecule type" value="Genomic_DNA"/>
</dbReference>
<evidence type="ECO:0000256" key="1">
    <source>
        <dbReference type="SAM" id="Phobius"/>
    </source>
</evidence>
<evidence type="ECO:0000313" key="2">
    <source>
        <dbReference type="EMBL" id="QAR31119.1"/>
    </source>
</evidence>
<sequence>MVLSFFTIIGCLLLAYGLMIVLGFIFKATAFISLLGLAFLVKGGQVSASQWWAAAIQLPFLLLEFALIFTEGWGGLAWALLVQVLVSVIIFNLQRIKANRH</sequence>
<accession>A0A410JSY1</accession>
<dbReference type="AlphaFoldDB" id="A0A410JSY1"/>
<reference evidence="2 3" key="1">
    <citation type="submission" date="2019-01" db="EMBL/GenBank/DDBJ databases">
        <title>Whole Genome of Ornithobacterium rhinotracheale FARPER-174b.</title>
        <authorList>
            <person name="Tataje-Lavanda L.A."/>
            <person name="Montalvan A."/>
            <person name="Montesinos R."/>
            <person name="Zimic M."/>
            <person name="Fernandez-Sanchez M."/>
            <person name="Fernandez-Diaz M."/>
        </authorList>
    </citation>
    <scope>NUCLEOTIDE SEQUENCE [LARGE SCALE GENOMIC DNA]</scope>
    <source>
        <strain evidence="2 3">FARPER-174b</strain>
    </source>
</reference>
<keyword evidence="1" id="KW-0812">Transmembrane</keyword>
<evidence type="ECO:0000313" key="3">
    <source>
        <dbReference type="Proteomes" id="UP000287701"/>
    </source>
</evidence>
<dbReference type="Proteomes" id="UP000287701">
    <property type="component" value="Chromosome"/>
</dbReference>
<gene>
    <name evidence="2" type="ORF">EQP59_07135</name>
</gene>
<feature type="transmembrane region" description="Helical" evidence="1">
    <location>
        <begin position="75"/>
        <end position="93"/>
    </location>
</feature>
<name>A0A410JSY1_ORNRH</name>
<organism evidence="2 3">
    <name type="scientific">Ornithobacterium rhinotracheale</name>
    <dbReference type="NCBI Taxonomy" id="28251"/>
    <lineage>
        <taxon>Bacteria</taxon>
        <taxon>Pseudomonadati</taxon>
        <taxon>Bacteroidota</taxon>
        <taxon>Flavobacteriia</taxon>
        <taxon>Flavobacteriales</taxon>
        <taxon>Weeksellaceae</taxon>
        <taxon>Ornithobacterium</taxon>
    </lineage>
</organism>
<protein>
    <submittedName>
        <fullName evidence="2">Uncharacterized protein</fullName>
    </submittedName>
</protein>
<keyword evidence="1" id="KW-1133">Transmembrane helix</keyword>
<dbReference type="RefSeq" id="WP_128501566.1">
    <property type="nucleotide sequence ID" value="NZ_CP035107.1"/>
</dbReference>
<keyword evidence="1" id="KW-0472">Membrane</keyword>
<feature type="transmembrane region" description="Helical" evidence="1">
    <location>
        <begin position="6"/>
        <end position="39"/>
    </location>
</feature>
<dbReference type="OrthoDB" id="9870620at2"/>
<proteinExistence type="predicted"/>